<dbReference type="Proteomes" id="UP000460435">
    <property type="component" value="Unassembled WGS sequence"/>
</dbReference>
<dbReference type="AlphaFoldDB" id="A0A7K3MAY3"/>
<name>A0A7K3MAY3_9ACTN</name>
<organism evidence="2 3">
    <name type="scientific">Phytoactinopolyspora mesophila</name>
    <dbReference type="NCBI Taxonomy" id="2650750"/>
    <lineage>
        <taxon>Bacteria</taxon>
        <taxon>Bacillati</taxon>
        <taxon>Actinomycetota</taxon>
        <taxon>Actinomycetes</taxon>
        <taxon>Jiangellales</taxon>
        <taxon>Jiangellaceae</taxon>
        <taxon>Phytoactinopolyspora</taxon>
    </lineage>
</organism>
<accession>A0A7K3MAY3</accession>
<sequence length="347" mass="38947">MSVDTGQSLIEAVIAQMSRWVASKQLDVPADTPGRYVLGDNDVITVLMDRDQHGWTYRWRRHHPFAQGAREMHRTTVTAVEHPDTPGWLWTEIELPNDSDLDPTGPTRFMSVPAFLRSLIGELSCHDGRTPITAEPQWLALSHLPDLMDYLADDLRRGPVYVASQEHRDTREFEIWVRDVTKELVGLGTVFLVGGVVEDAFNEMVGPMHAVHPGTIRTYLPSLNLDDPEDPRRHRTLGKDRIGYSSARQLGHVLGLSQRDQAARAALPAEALVVNQLMADKERAVRDQARPAGRRAYRRSTAPSFATSQHNDATILRALQSLEEEIRALRDRLNGASANGQRRLNPL</sequence>
<reference evidence="2 3" key="1">
    <citation type="submission" date="2019-11" db="EMBL/GenBank/DDBJ databases">
        <authorList>
            <person name="Li X.-J."/>
            <person name="Feng X.-M."/>
        </authorList>
    </citation>
    <scope>NUCLEOTIDE SEQUENCE [LARGE SCALE GENOMIC DNA]</scope>
    <source>
        <strain evidence="2 3">XMNu-373</strain>
    </source>
</reference>
<dbReference type="EMBL" id="WLZY01000012">
    <property type="protein sequence ID" value="NDL60475.1"/>
    <property type="molecule type" value="Genomic_DNA"/>
</dbReference>
<dbReference type="RefSeq" id="WP_162453186.1">
    <property type="nucleotide sequence ID" value="NZ_WLZY01000012.1"/>
</dbReference>
<protein>
    <submittedName>
        <fullName evidence="2">Uncharacterized protein</fullName>
    </submittedName>
</protein>
<evidence type="ECO:0000313" key="3">
    <source>
        <dbReference type="Proteomes" id="UP000460435"/>
    </source>
</evidence>
<keyword evidence="1" id="KW-0175">Coiled coil</keyword>
<evidence type="ECO:0000256" key="1">
    <source>
        <dbReference type="SAM" id="Coils"/>
    </source>
</evidence>
<evidence type="ECO:0000313" key="2">
    <source>
        <dbReference type="EMBL" id="NDL60475.1"/>
    </source>
</evidence>
<gene>
    <name evidence="2" type="ORF">F7O44_25690</name>
</gene>
<proteinExistence type="predicted"/>
<feature type="coiled-coil region" evidence="1">
    <location>
        <begin position="312"/>
        <end position="339"/>
    </location>
</feature>
<comment type="caution">
    <text evidence="2">The sequence shown here is derived from an EMBL/GenBank/DDBJ whole genome shotgun (WGS) entry which is preliminary data.</text>
</comment>
<keyword evidence="3" id="KW-1185">Reference proteome</keyword>